<dbReference type="Gene3D" id="2.30.110.10">
    <property type="entry name" value="Electron Transport, Fmn-binding Protein, Chain A"/>
    <property type="match status" value="1"/>
</dbReference>
<dbReference type="GO" id="GO:0005829">
    <property type="term" value="C:cytosol"/>
    <property type="evidence" value="ECO:0007669"/>
    <property type="project" value="TreeGrafter"/>
</dbReference>
<evidence type="ECO:0000313" key="3">
    <source>
        <dbReference type="EMBL" id="GEL26713.1"/>
    </source>
</evidence>
<dbReference type="OrthoDB" id="156845at2"/>
<reference evidence="3 4" key="1">
    <citation type="submission" date="2019-07" db="EMBL/GenBank/DDBJ databases">
        <title>Whole genome shotgun sequence of Pseudonocardia sulfidoxydans NBRC 16205.</title>
        <authorList>
            <person name="Hosoyama A."/>
            <person name="Uohara A."/>
            <person name="Ohji S."/>
            <person name="Ichikawa N."/>
        </authorList>
    </citation>
    <scope>NUCLEOTIDE SEQUENCE [LARGE SCALE GENOMIC DNA]</scope>
    <source>
        <strain evidence="3 4">NBRC 16205</strain>
    </source>
</reference>
<dbReference type="Pfam" id="PF01243">
    <property type="entry name" value="PNPOx_N"/>
    <property type="match status" value="1"/>
</dbReference>
<feature type="domain" description="Pyridoxamine 5'-phosphate oxidase N-terminal" evidence="2">
    <location>
        <begin position="26"/>
        <end position="92"/>
    </location>
</feature>
<evidence type="ECO:0000313" key="4">
    <source>
        <dbReference type="Proteomes" id="UP000321685"/>
    </source>
</evidence>
<dbReference type="RefSeq" id="WP_147115253.1">
    <property type="nucleotide sequence ID" value="NZ_BJVJ01000107.1"/>
</dbReference>
<name>A0A511DR51_9PSEU</name>
<gene>
    <name evidence="3" type="ORF">PSU4_56670</name>
</gene>
<organism evidence="3 4">
    <name type="scientific">Pseudonocardia sulfidoxydans NBRC 16205</name>
    <dbReference type="NCBI Taxonomy" id="1223511"/>
    <lineage>
        <taxon>Bacteria</taxon>
        <taxon>Bacillati</taxon>
        <taxon>Actinomycetota</taxon>
        <taxon>Actinomycetes</taxon>
        <taxon>Pseudonocardiales</taxon>
        <taxon>Pseudonocardiaceae</taxon>
        <taxon>Pseudonocardia</taxon>
    </lineage>
</organism>
<evidence type="ECO:0000259" key="2">
    <source>
        <dbReference type="Pfam" id="PF01243"/>
    </source>
</evidence>
<accession>A0A511DR51</accession>
<dbReference type="EMBL" id="BJVJ01000107">
    <property type="protein sequence ID" value="GEL26713.1"/>
    <property type="molecule type" value="Genomic_DNA"/>
</dbReference>
<dbReference type="AlphaFoldDB" id="A0A511DR51"/>
<dbReference type="PANTHER" id="PTHR35176">
    <property type="entry name" value="HEME OXYGENASE HI_0854-RELATED"/>
    <property type="match status" value="1"/>
</dbReference>
<dbReference type="GO" id="GO:0016627">
    <property type="term" value="F:oxidoreductase activity, acting on the CH-CH group of donors"/>
    <property type="evidence" value="ECO:0007669"/>
    <property type="project" value="TreeGrafter"/>
</dbReference>
<dbReference type="InterPro" id="IPR052019">
    <property type="entry name" value="F420H2_bilvrd_red/Heme_oxyg"/>
</dbReference>
<proteinExistence type="predicted"/>
<dbReference type="PANTHER" id="PTHR35176:SF6">
    <property type="entry name" value="HEME OXYGENASE HI_0854-RELATED"/>
    <property type="match status" value="1"/>
</dbReference>
<keyword evidence="1" id="KW-0560">Oxidoreductase</keyword>
<keyword evidence="4" id="KW-1185">Reference proteome</keyword>
<dbReference type="Proteomes" id="UP000321685">
    <property type="component" value="Unassembled WGS sequence"/>
</dbReference>
<evidence type="ECO:0000256" key="1">
    <source>
        <dbReference type="ARBA" id="ARBA00023002"/>
    </source>
</evidence>
<dbReference type="InterPro" id="IPR012349">
    <property type="entry name" value="Split_barrel_FMN-bd"/>
</dbReference>
<comment type="caution">
    <text evidence="3">The sequence shown here is derived from an EMBL/GenBank/DDBJ whole genome shotgun (WGS) entry which is preliminary data.</text>
</comment>
<dbReference type="GO" id="GO:0070967">
    <property type="term" value="F:coenzyme F420 binding"/>
    <property type="evidence" value="ECO:0007669"/>
    <property type="project" value="TreeGrafter"/>
</dbReference>
<sequence length="161" mass="17242">MLVDDVRATLAEPMAQELMGARIPARLAYTALDGTPRVVPMGYAWTGSALVMATVAKAPKVAALWANPAVALTVDTDEQPPHMLLVRGRASIEIVDGVPDVFLDGARKLVAPEAWAGFEAGVRALYDRMAVLTVTPTWARLYDFETRVPDVIATQAAARGL</sequence>
<protein>
    <submittedName>
        <fullName evidence="3">Pyridoxamine 5'-phosphate oxidase</fullName>
    </submittedName>
</protein>
<dbReference type="InterPro" id="IPR011576">
    <property type="entry name" value="Pyridox_Oxase_N"/>
</dbReference>
<dbReference type="SUPFAM" id="SSF50475">
    <property type="entry name" value="FMN-binding split barrel"/>
    <property type="match status" value="1"/>
</dbReference>